<dbReference type="AlphaFoldDB" id="A0A317EVI3"/>
<evidence type="ECO:0008006" key="4">
    <source>
        <dbReference type="Google" id="ProtNLM"/>
    </source>
</evidence>
<feature type="chain" id="PRO_5016433779" description="DUF5034 domain-containing protein" evidence="1">
    <location>
        <begin position="23"/>
        <end position="203"/>
    </location>
</feature>
<sequence>MLIMIKKILFVLGLALISQLIASCVDCHCTSPQTIYFTSKGTSLKNLDSSLPLPKVTSAGTIASTNYGIQIQLLTEQITLKKQQISWGLIQSAYACSCMEDDYIPKEEFSSLKIFSNNDFDDAHPKGTDLSLYFKAKSNDTTISLADYLKSFKDFKFIPPIIFYEGIFLQVPPKSGKKHRFRVSITLSDGRILESETTEVELT</sequence>
<evidence type="ECO:0000313" key="3">
    <source>
        <dbReference type="Proteomes" id="UP000245391"/>
    </source>
</evidence>
<keyword evidence="1" id="KW-0732">Signal</keyword>
<dbReference type="InterPro" id="IPR032215">
    <property type="entry name" value="DUF5034"/>
</dbReference>
<evidence type="ECO:0000256" key="1">
    <source>
        <dbReference type="SAM" id="SignalP"/>
    </source>
</evidence>
<comment type="caution">
    <text evidence="2">The sequence shown here is derived from an EMBL/GenBank/DDBJ whole genome shotgun (WGS) entry which is preliminary data.</text>
</comment>
<dbReference type="Proteomes" id="UP000245391">
    <property type="component" value="Unassembled WGS sequence"/>
</dbReference>
<gene>
    <name evidence="2" type="ORF">DF947_15275</name>
</gene>
<dbReference type="Pfam" id="PF16437">
    <property type="entry name" value="DUF5034"/>
    <property type="match status" value="1"/>
</dbReference>
<keyword evidence="3" id="KW-1185">Reference proteome</keyword>
<reference evidence="3" key="1">
    <citation type="submission" date="2018-05" db="EMBL/GenBank/DDBJ databases">
        <title>Pedobacter paludis sp. nov., isolated from wetland soil.</title>
        <authorList>
            <person name="Zhang Y."/>
        </authorList>
    </citation>
    <scope>NUCLEOTIDE SEQUENCE [LARGE SCALE GENOMIC DNA]</scope>
    <source>
        <strain evidence="3">R-8</strain>
    </source>
</reference>
<feature type="signal peptide" evidence="1">
    <location>
        <begin position="1"/>
        <end position="22"/>
    </location>
</feature>
<name>A0A317EVI3_9SPHI</name>
<evidence type="ECO:0000313" key="2">
    <source>
        <dbReference type="EMBL" id="PWS30961.1"/>
    </source>
</evidence>
<organism evidence="2 3">
    <name type="scientific">Pedobacter paludis</name>
    <dbReference type="NCBI Taxonomy" id="2203212"/>
    <lineage>
        <taxon>Bacteria</taxon>
        <taxon>Pseudomonadati</taxon>
        <taxon>Bacteroidota</taxon>
        <taxon>Sphingobacteriia</taxon>
        <taxon>Sphingobacteriales</taxon>
        <taxon>Sphingobacteriaceae</taxon>
        <taxon>Pedobacter</taxon>
    </lineage>
</organism>
<dbReference type="EMBL" id="QGNY01000005">
    <property type="protein sequence ID" value="PWS30961.1"/>
    <property type="molecule type" value="Genomic_DNA"/>
</dbReference>
<accession>A0A317EVI3</accession>
<protein>
    <recommendedName>
        <fullName evidence="4">DUF5034 domain-containing protein</fullName>
    </recommendedName>
</protein>
<dbReference type="PROSITE" id="PS51257">
    <property type="entry name" value="PROKAR_LIPOPROTEIN"/>
    <property type="match status" value="1"/>
</dbReference>
<proteinExistence type="predicted"/>